<evidence type="ECO:0000256" key="1">
    <source>
        <dbReference type="ARBA" id="ARBA00001974"/>
    </source>
</evidence>
<feature type="domain" description="FAD/NAD(P)-binding" evidence="9">
    <location>
        <begin position="5"/>
        <end position="310"/>
    </location>
</feature>
<comment type="caution">
    <text evidence="11">The sequence shown here is derived from an EMBL/GenBank/DDBJ whole genome shotgun (WGS) entry which is preliminary data.</text>
</comment>
<dbReference type="PANTHER" id="PTHR43557:SF5">
    <property type="entry name" value="MONODEHYDROASCORBATE REDUCTASE 1, PEROXISOMAL"/>
    <property type="match status" value="1"/>
</dbReference>
<dbReference type="InterPro" id="IPR050446">
    <property type="entry name" value="FAD-oxidoreductase/Apoptosis"/>
</dbReference>
<evidence type="ECO:0000256" key="2">
    <source>
        <dbReference type="ARBA" id="ARBA00006442"/>
    </source>
</evidence>
<reference evidence="11 12" key="1">
    <citation type="journal article" date="2018" name="Cell">
        <title>The Chara Genome: Secondary Complexity and Implications for Plant Terrestrialization.</title>
        <authorList>
            <person name="Nishiyama T."/>
            <person name="Sakayama H."/>
            <person name="Vries J.D."/>
            <person name="Buschmann H."/>
            <person name="Saint-Marcoux D."/>
            <person name="Ullrich K.K."/>
            <person name="Haas F.B."/>
            <person name="Vanderstraeten L."/>
            <person name="Becker D."/>
            <person name="Lang D."/>
            <person name="Vosolsobe S."/>
            <person name="Rombauts S."/>
            <person name="Wilhelmsson P.K.I."/>
            <person name="Janitza P."/>
            <person name="Kern R."/>
            <person name="Heyl A."/>
            <person name="Rumpler F."/>
            <person name="Villalobos L.I.A.C."/>
            <person name="Clay J.M."/>
            <person name="Skokan R."/>
            <person name="Toyoda A."/>
            <person name="Suzuki Y."/>
            <person name="Kagoshima H."/>
            <person name="Schijlen E."/>
            <person name="Tajeshwar N."/>
            <person name="Catarino B."/>
            <person name="Hetherington A.J."/>
            <person name="Saltykova A."/>
            <person name="Bonnot C."/>
            <person name="Breuninger H."/>
            <person name="Symeonidi A."/>
            <person name="Radhakrishnan G.V."/>
            <person name="Van Nieuwerburgh F."/>
            <person name="Deforce D."/>
            <person name="Chang C."/>
            <person name="Karol K.G."/>
            <person name="Hedrich R."/>
            <person name="Ulvskov P."/>
            <person name="Glockner G."/>
            <person name="Delwiche C.F."/>
            <person name="Petrasek J."/>
            <person name="Van de Peer Y."/>
            <person name="Friml J."/>
            <person name="Beilby M."/>
            <person name="Dolan L."/>
            <person name="Kohara Y."/>
            <person name="Sugano S."/>
            <person name="Fujiyama A."/>
            <person name="Delaux P.-M."/>
            <person name="Quint M."/>
            <person name="TheiBen G."/>
            <person name="Hagemann M."/>
            <person name="Harholt J."/>
            <person name="Dunand C."/>
            <person name="Zachgo S."/>
            <person name="Langdale J."/>
            <person name="Maumus F."/>
            <person name="Straeten D.V.D."/>
            <person name="Gould S.B."/>
            <person name="Rensing S.A."/>
        </authorList>
    </citation>
    <scope>NUCLEOTIDE SEQUENCE [LARGE SCALE GENOMIC DNA]</scope>
    <source>
        <strain evidence="11 12">S276</strain>
    </source>
</reference>
<evidence type="ECO:0000256" key="4">
    <source>
        <dbReference type="ARBA" id="ARBA00022827"/>
    </source>
</evidence>
<dbReference type="AlphaFoldDB" id="A0A388LWX1"/>
<evidence type="ECO:0000259" key="9">
    <source>
        <dbReference type="Pfam" id="PF07992"/>
    </source>
</evidence>
<evidence type="ECO:0000313" key="12">
    <source>
        <dbReference type="Proteomes" id="UP000265515"/>
    </source>
</evidence>
<dbReference type="GO" id="GO:0005737">
    <property type="term" value="C:cytoplasm"/>
    <property type="evidence" value="ECO:0007669"/>
    <property type="project" value="TreeGrafter"/>
</dbReference>
<comment type="similarity">
    <text evidence="2">Belongs to the FAD-dependent oxidoreductase family.</text>
</comment>
<dbReference type="SUPFAM" id="SSF55424">
    <property type="entry name" value="FAD/NAD-linked reductases, dimerisation (C-terminal) domain"/>
    <property type="match status" value="1"/>
</dbReference>
<dbReference type="GO" id="GO:0016656">
    <property type="term" value="F:monodehydroascorbate reductase (NADH) activity"/>
    <property type="evidence" value="ECO:0007669"/>
    <property type="project" value="UniProtKB-EC"/>
</dbReference>
<evidence type="ECO:0000256" key="5">
    <source>
        <dbReference type="ARBA" id="ARBA00023002"/>
    </source>
</evidence>
<dbReference type="GO" id="GO:0098869">
    <property type="term" value="P:cellular oxidant detoxification"/>
    <property type="evidence" value="ECO:0007669"/>
    <property type="project" value="EnsemblPlants"/>
</dbReference>
<dbReference type="Gene3D" id="3.30.390.30">
    <property type="match status" value="1"/>
</dbReference>
<dbReference type="Gene3D" id="3.50.50.60">
    <property type="entry name" value="FAD/NAD(P)-binding domain"/>
    <property type="match status" value="2"/>
</dbReference>
<protein>
    <recommendedName>
        <fullName evidence="7">monodehydroascorbate reductase (NADH)</fullName>
        <ecNumber evidence="7">1.6.5.4</ecNumber>
    </recommendedName>
</protein>
<dbReference type="InterPro" id="IPR036188">
    <property type="entry name" value="FAD/NAD-bd_sf"/>
</dbReference>
<dbReference type="EC" id="1.6.5.4" evidence="7"/>
<dbReference type="Pfam" id="PF07992">
    <property type="entry name" value="Pyr_redox_2"/>
    <property type="match status" value="1"/>
</dbReference>
<evidence type="ECO:0000256" key="6">
    <source>
        <dbReference type="ARBA" id="ARBA00023027"/>
    </source>
</evidence>
<feature type="domain" description="Monodehydroascorbate reductase 3-like C-terminal" evidence="10">
    <location>
        <begin position="345"/>
        <end position="432"/>
    </location>
</feature>
<keyword evidence="5" id="KW-0560">Oxidoreductase</keyword>
<dbReference type="PRINTS" id="PR00411">
    <property type="entry name" value="PNDRDTASEI"/>
</dbReference>
<accession>A0A388LWX1</accession>
<gene>
    <name evidence="11" type="ORF">CBR_g42037</name>
</gene>
<evidence type="ECO:0000256" key="8">
    <source>
        <dbReference type="ARBA" id="ARBA00048948"/>
    </source>
</evidence>
<evidence type="ECO:0000256" key="3">
    <source>
        <dbReference type="ARBA" id="ARBA00022630"/>
    </source>
</evidence>
<dbReference type="OrthoDB" id="432169at2759"/>
<dbReference type="Proteomes" id="UP000265515">
    <property type="component" value="Unassembled WGS sequence"/>
</dbReference>
<dbReference type="Gramene" id="GBG86753">
    <property type="protein sequence ID" value="GBG86753"/>
    <property type="gene ID" value="CBR_g42037"/>
</dbReference>
<keyword evidence="4" id="KW-0274">FAD</keyword>
<dbReference type="Pfam" id="PF21791">
    <property type="entry name" value="MDHAR3-like_C"/>
    <property type="match status" value="1"/>
</dbReference>
<keyword evidence="12" id="KW-1185">Reference proteome</keyword>
<dbReference type="EMBL" id="BFEA01000578">
    <property type="protein sequence ID" value="GBG86753.1"/>
    <property type="molecule type" value="Genomic_DNA"/>
</dbReference>
<dbReference type="InterPro" id="IPR048618">
    <property type="entry name" value="MDHAR3-like_C"/>
</dbReference>
<dbReference type="InterPro" id="IPR023753">
    <property type="entry name" value="FAD/NAD-binding_dom"/>
</dbReference>
<proteinExistence type="inferred from homology"/>
<dbReference type="STRING" id="69332.A0A388LWX1"/>
<dbReference type="OMA" id="RRVEHWS"/>
<dbReference type="SUPFAM" id="SSF51905">
    <property type="entry name" value="FAD/NAD(P)-binding domain"/>
    <property type="match status" value="2"/>
</dbReference>
<keyword evidence="6" id="KW-0520">NAD</keyword>
<comment type="catalytic activity">
    <reaction evidence="8">
        <text>2 monodehydro-L-ascorbate radical + NADH + H(+) = 2 L-ascorbate + NAD(+)</text>
        <dbReference type="Rhea" id="RHEA:14581"/>
        <dbReference type="ChEBI" id="CHEBI:15378"/>
        <dbReference type="ChEBI" id="CHEBI:38290"/>
        <dbReference type="ChEBI" id="CHEBI:57540"/>
        <dbReference type="ChEBI" id="CHEBI:57945"/>
        <dbReference type="ChEBI" id="CHEBI:59513"/>
        <dbReference type="EC" id="1.6.5.4"/>
    </reaction>
</comment>
<keyword evidence="3" id="KW-0285">Flavoprotein</keyword>
<evidence type="ECO:0000256" key="7">
    <source>
        <dbReference type="ARBA" id="ARBA00038920"/>
    </source>
</evidence>
<dbReference type="PANTHER" id="PTHR43557">
    <property type="entry name" value="APOPTOSIS-INDUCING FACTOR 1"/>
    <property type="match status" value="1"/>
</dbReference>
<name>A0A388LWX1_CHABU</name>
<evidence type="ECO:0000313" key="11">
    <source>
        <dbReference type="EMBL" id="GBG86753.1"/>
    </source>
</evidence>
<evidence type="ECO:0000259" key="10">
    <source>
        <dbReference type="Pfam" id="PF21791"/>
    </source>
</evidence>
<dbReference type="PRINTS" id="PR00368">
    <property type="entry name" value="FADPNR"/>
</dbReference>
<sequence>MPPSFKYVILGGGVAAGYAAWEFVLSGLRPGELAIISKEQVAPYERPALSKGYLNPEGPARLPGFHTCVNMGGPAERHGPEWYAQHGITLMLQTEVIGGDLSKKELLTKSKDIIKFEKLIIATGSTAMKLTDFKVPNSDARGIYYLREEADAAILDKAVKKAKGKNAVVLGGGYIGLEIGAALVINGVQTTIVFPEPHCLRRVFTPEIAAVYQTHYDGKGVKFIQAAVVGFVVDNSLNVTGVKLKDGSSLPAAMVVVGVGARPCSYLFPKQLAIEQGGYKVNGRLETSLPDVYAVGDVATFPIKLYGNEMQLQGHVRHARMSGKYVVQSIRAQEECRVIDDYDYVPYFYSRMLDMRWQFFGKNVGDCVVWGLANVTPAGGKFGAYWVMDGKVVGAFLESGSTDEYEALSRLIREQPQVTDLKKLEEDGICFALTVASPQVVR</sequence>
<organism evidence="11 12">
    <name type="scientific">Chara braunii</name>
    <name type="common">Braun's stonewort</name>
    <dbReference type="NCBI Taxonomy" id="69332"/>
    <lineage>
        <taxon>Eukaryota</taxon>
        <taxon>Viridiplantae</taxon>
        <taxon>Streptophyta</taxon>
        <taxon>Charophyceae</taxon>
        <taxon>Charales</taxon>
        <taxon>Characeae</taxon>
        <taxon>Chara</taxon>
    </lineage>
</organism>
<dbReference type="InterPro" id="IPR016156">
    <property type="entry name" value="FAD/NAD-linked_Rdtase_dimer_sf"/>
</dbReference>
<comment type="cofactor">
    <cofactor evidence="1">
        <name>FAD</name>
        <dbReference type="ChEBI" id="CHEBI:57692"/>
    </cofactor>
</comment>